<dbReference type="RefSeq" id="YP_010061739.1">
    <property type="nucleotide sequence ID" value="NC_054786.1"/>
</dbReference>
<proteinExistence type="predicted"/>
<name>A0A482JGD9_9CAUD</name>
<dbReference type="Proteomes" id="UP000294688">
    <property type="component" value="Segment"/>
</dbReference>
<dbReference type="EMBL" id="MK494113">
    <property type="protein sequence ID" value="QBP31061.1"/>
    <property type="molecule type" value="Genomic_DNA"/>
</dbReference>
<keyword evidence="2" id="KW-1185">Reference proteome</keyword>
<protein>
    <submittedName>
        <fullName evidence="1">Uncharacterized protein</fullName>
    </submittedName>
</protein>
<evidence type="ECO:0000313" key="1">
    <source>
        <dbReference type="EMBL" id="QBP31061.1"/>
    </source>
</evidence>
<accession>A0A482JGD9</accession>
<gene>
    <name evidence="1" type="primary">42</name>
    <name evidence="1" type="ORF">SEA_REFUGE_42</name>
</gene>
<organism evidence="1 2">
    <name type="scientific">Mycobacterium phage Refuge</name>
    <dbReference type="NCBI Taxonomy" id="2517967"/>
    <lineage>
        <taxon>Viruses</taxon>
        <taxon>Duplodnaviria</taxon>
        <taxon>Heunggongvirae</taxon>
        <taxon>Uroviricota</taxon>
        <taxon>Caudoviricetes</taxon>
        <taxon>Refugevirus</taxon>
        <taxon>Refugevirus refuge</taxon>
    </lineage>
</organism>
<dbReference type="GeneID" id="64871357"/>
<evidence type="ECO:0000313" key="2">
    <source>
        <dbReference type="Proteomes" id="UP000294688"/>
    </source>
</evidence>
<reference evidence="1 2" key="1">
    <citation type="submission" date="2019-02" db="EMBL/GenBank/DDBJ databases">
        <authorList>
            <person name="Borges K.M."/>
            <person name="Daniels K.G."/>
            <person name="Guerrette L.R."/>
            <person name="Hannigan S.R."/>
            <person name="Hodsdon B.M."/>
            <person name="Krystek B.N."/>
            <person name="Paluszek M.C."/>
            <person name="Pettit J.E."/>
            <person name="Riccardi S.G."/>
            <person name="Rossignol A."/>
            <person name="Verrell S.C."/>
            <person name="Divens A.M."/>
            <person name="Garlena R.A."/>
            <person name="Russell D.A."/>
            <person name="Pope W.H."/>
            <person name="Jacobs-Sera D."/>
            <person name="Hatfull G.F."/>
        </authorList>
    </citation>
    <scope>NUCLEOTIDE SEQUENCE [LARGE SCALE GENOMIC DNA]</scope>
</reference>
<dbReference type="KEGG" id="vg:64871357"/>
<sequence length="51" mass="5460">MPEAIGGITVEVKPDFTKLIEGLRILASEFEVLSKDAVKAADELEEASAVE</sequence>